<reference evidence="1 2" key="1">
    <citation type="submission" date="2015-10" db="EMBL/GenBank/DDBJ databases">
        <title>Genome analyses suggest a sexual origin of heterokaryosis in a supposedly ancient asexual fungus.</title>
        <authorList>
            <person name="Ropars J."/>
            <person name="Sedzielewska K."/>
            <person name="Noel J."/>
            <person name="Charron P."/>
            <person name="Farinelli L."/>
            <person name="Marton T."/>
            <person name="Kruger M."/>
            <person name="Pelin A."/>
            <person name="Brachmann A."/>
            <person name="Corradi N."/>
        </authorList>
    </citation>
    <scope>NUCLEOTIDE SEQUENCE [LARGE SCALE GENOMIC DNA]</scope>
    <source>
        <strain evidence="1 2">A4</strain>
    </source>
</reference>
<name>A0A2I1HHB4_9GLOM</name>
<keyword evidence="2" id="KW-1185">Reference proteome</keyword>
<evidence type="ECO:0000313" key="1">
    <source>
        <dbReference type="EMBL" id="PKY58210.1"/>
    </source>
</evidence>
<accession>A0A2I1HHB4</accession>
<proteinExistence type="predicted"/>
<feature type="non-terminal residue" evidence="1">
    <location>
        <position position="92"/>
    </location>
</feature>
<dbReference type="VEuPathDB" id="FungiDB:FUN_000141"/>
<dbReference type="Proteomes" id="UP000234323">
    <property type="component" value="Unassembled WGS sequence"/>
</dbReference>
<gene>
    <name evidence="1" type="ORF">RhiirA4_479928</name>
</gene>
<dbReference type="AlphaFoldDB" id="A0A2I1HHB4"/>
<protein>
    <submittedName>
        <fullName evidence="1">Uncharacterized protein</fullName>
    </submittedName>
</protein>
<comment type="caution">
    <text evidence="1">The sequence shown here is derived from an EMBL/GenBank/DDBJ whole genome shotgun (WGS) entry which is preliminary data.</text>
</comment>
<evidence type="ECO:0000313" key="2">
    <source>
        <dbReference type="Proteomes" id="UP000234323"/>
    </source>
</evidence>
<sequence length="92" mass="10754">MSAIRRDLVAATINRAVDSIDYNIYDSAHKWFEFVKQTILADNSLTNDEKTEAIRIYSKDYDRHIIIHNLGTRRICENCNQKCLATSYCEYC</sequence>
<dbReference type="EMBL" id="LLXI01002902">
    <property type="protein sequence ID" value="PKY58210.1"/>
    <property type="molecule type" value="Genomic_DNA"/>
</dbReference>
<organism evidence="1 2">
    <name type="scientific">Rhizophagus irregularis</name>
    <dbReference type="NCBI Taxonomy" id="588596"/>
    <lineage>
        <taxon>Eukaryota</taxon>
        <taxon>Fungi</taxon>
        <taxon>Fungi incertae sedis</taxon>
        <taxon>Mucoromycota</taxon>
        <taxon>Glomeromycotina</taxon>
        <taxon>Glomeromycetes</taxon>
        <taxon>Glomerales</taxon>
        <taxon>Glomeraceae</taxon>
        <taxon>Rhizophagus</taxon>
    </lineage>
</organism>